<proteinExistence type="predicted"/>
<organism evidence="1">
    <name type="scientific">Anguilla anguilla</name>
    <name type="common">European freshwater eel</name>
    <name type="synonym">Muraena anguilla</name>
    <dbReference type="NCBI Taxonomy" id="7936"/>
    <lineage>
        <taxon>Eukaryota</taxon>
        <taxon>Metazoa</taxon>
        <taxon>Chordata</taxon>
        <taxon>Craniata</taxon>
        <taxon>Vertebrata</taxon>
        <taxon>Euteleostomi</taxon>
        <taxon>Actinopterygii</taxon>
        <taxon>Neopterygii</taxon>
        <taxon>Teleostei</taxon>
        <taxon>Anguilliformes</taxon>
        <taxon>Anguillidae</taxon>
        <taxon>Anguilla</taxon>
    </lineage>
</organism>
<name>A0A0E9WZQ8_ANGAN</name>
<protein>
    <submittedName>
        <fullName evidence="1">Uncharacterized protein</fullName>
    </submittedName>
</protein>
<reference evidence="1" key="1">
    <citation type="submission" date="2014-11" db="EMBL/GenBank/DDBJ databases">
        <authorList>
            <person name="Amaro Gonzalez C."/>
        </authorList>
    </citation>
    <scope>NUCLEOTIDE SEQUENCE</scope>
</reference>
<reference evidence="1" key="2">
    <citation type="journal article" date="2015" name="Fish Shellfish Immunol.">
        <title>Early steps in the European eel (Anguilla anguilla)-Vibrio vulnificus interaction in the gills: Role of the RtxA13 toxin.</title>
        <authorList>
            <person name="Callol A."/>
            <person name="Pajuelo D."/>
            <person name="Ebbesson L."/>
            <person name="Teles M."/>
            <person name="MacKenzie S."/>
            <person name="Amaro C."/>
        </authorList>
    </citation>
    <scope>NUCLEOTIDE SEQUENCE</scope>
</reference>
<accession>A0A0E9WZQ8</accession>
<evidence type="ECO:0000313" key="1">
    <source>
        <dbReference type="EMBL" id="JAH95809.1"/>
    </source>
</evidence>
<sequence>MWIRNVGGTALQFYFHNNLEAIISNKTVCISQTRITHFSHSYNDSFGFQESSCFLKTDYLLNRSCIILIQATHTTGPLRLNVFNRLLGIHC</sequence>
<dbReference type="EMBL" id="GBXM01012768">
    <property type="protein sequence ID" value="JAH95809.1"/>
    <property type="molecule type" value="Transcribed_RNA"/>
</dbReference>
<dbReference type="AlphaFoldDB" id="A0A0E9WZQ8"/>